<gene>
    <name evidence="1" type="ORF">ILUMI_09490</name>
</gene>
<keyword evidence="2" id="KW-1185">Reference proteome</keyword>
<dbReference type="EMBL" id="VTPC01004843">
    <property type="protein sequence ID" value="KAF2896675.1"/>
    <property type="molecule type" value="Genomic_DNA"/>
</dbReference>
<reference evidence="1" key="1">
    <citation type="submission" date="2019-08" db="EMBL/GenBank/DDBJ databases">
        <title>The genome of the North American firefly Photinus pyralis.</title>
        <authorList>
            <consortium name="Photinus pyralis genome working group"/>
            <person name="Fallon T.R."/>
            <person name="Sander Lower S.E."/>
            <person name="Weng J.-K."/>
        </authorList>
    </citation>
    <scope>NUCLEOTIDE SEQUENCE</scope>
    <source>
        <strain evidence="1">TRF0915ILg1</strain>
        <tissue evidence="1">Whole body</tissue>
    </source>
</reference>
<sequence>MKRHPSLSLQNPEACSLSRATAFSKHNVNTFFDTLNTAMIRNPSFGDGLRVFNLDEIGLITVQFPRRVIAQKGCKQVSSVTSAERIQLVTVCNIFCSRGHALLPSMVFPRVRFKERMLQGAPRGTIALDNPSG</sequence>
<protein>
    <submittedName>
        <fullName evidence="1">Uncharacterized protein</fullName>
    </submittedName>
</protein>
<name>A0A8K0CZM8_IGNLU</name>
<dbReference type="AlphaFoldDB" id="A0A8K0CZM8"/>
<evidence type="ECO:0000313" key="2">
    <source>
        <dbReference type="Proteomes" id="UP000801492"/>
    </source>
</evidence>
<accession>A0A8K0CZM8</accession>
<dbReference type="OrthoDB" id="4327074at2759"/>
<dbReference type="Proteomes" id="UP000801492">
    <property type="component" value="Unassembled WGS sequence"/>
</dbReference>
<proteinExistence type="predicted"/>
<evidence type="ECO:0000313" key="1">
    <source>
        <dbReference type="EMBL" id="KAF2896675.1"/>
    </source>
</evidence>
<organism evidence="1 2">
    <name type="scientific">Ignelater luminosus</name>
    <name type="common">Cucubano</name>
    <name type="synonym">Pyrophorus luminosus</name>
    <dbReference type="NCBI Taxonomy" id="2038154"/>
    <lineage>
        <taxon>Eukaryota</taxon>
        <taxon>Metazoa</taxon>
        <taxon>Ecdysozoa</taxon>
        <taxon>Arthropoda</taxon>
        <taxon>Hexapoda</taxon>
        <taxon>Insecta</taxon>
        <taxon>Pterygota</taxon>
        <taxon>Neoptera</taxon>
        <taxon>Endopterygota</taxon>
        <taxon>Coleoptera</taxon>
        <taxon>Polyphaga</taxon>
        <taxon>Elateriformia</taxon>
        <taxon>Elateroidea</taxon>
        <taxon>Elateridae</taxon>
        <taxon>Agrypninae</taxon>
        <taxon>Pyrophorini</taxon>
        <taxon>Ignelater</taxon>
    </lineage>
</organism>
<comment type="caution">
    <text evidence="1">The sequence shown here is derived from an EMBL/GenBank/DDBJ whole genome shotgun (WGS) entry which is preliminary data.</text>
</comment>